<proteinExistence type="predicted"/>
<accession>A0AA96J0N3</accession>
<protein>
    <submittedName>
        <fullName evidence="2">Uncharacterized protein</fullName>
    </submittedName>
</protein>
<name>A0AA96J0N3_9VIRU</name>
<reference evidence="2" key="1">
    <citation type="submission" date="2023-07" db="EMBL/GenBank/DDBJ databases">
        <authorList>
            <person name="Xia Y."/>
        </authorList>
    </citation>
    <scope>NUCLEOTIDE SEQUENCE</scope>
    <source>
        <strain evidence="2">F</strain>
    </source>
</reference>
<organism evidence="2">
    <name type="scientific">Marseillevirus sp</name>
    <dbReference type="NCBI Taxonomy" id="2809551"/>
    <lineage>
        <taxon>Viruses</taxon>
        <taxon>Varidnaviria</taxon>
        <taxon>Bamfordvirae</taxon>
        <taxon>Nucleocytoviricota</taxon>
        <taxon>Megaviricetes</taxon>
        <taxon>Pimascovirales</taxon>
        <taxon>Pimascovirales incertae sedis</taxon>
        <taxon>Marseilleviridae</taxon>
        <taxon>Marseillevirus</taxon>
    </lineage>
</organism>
<dbReference type="EMBL" id="OR343188">
    <property type="protein sequence ID" value="WNL49757.1"/>
    <property type="molecule type" value="Genomic_DNA"/>
</dbReference>
<evidence type="ECO:0000256" key="1">
    <source>
        <dbReference type="SAM" id="MobiDB-lite"/>
    </source>
</evidence>
<sequence>MGRRQKNGSFAQRKTGNVQKIGSFVQNGRLGGTP</sequence>
<feature type="compositionally biased region" description="Polar residues" evidence="1">
    <location>
        <begin position="7"/>
        <end position="26"/>
    </location>
</feature>
<feature type="region of interest" description="Disordered" evidence="1">
    <location>
        <begin position="1"/>
        <end position="34"/>
    </location>
</feature>
<evidence type="ECO:0000313" key="2">
    <source>
        <dbReference type="EMBL" id="WNL49757.1"/>
    </source>
</evidence>
<gene>
    <name evidence="2" type="ORF">MarFTMF_241</name>
</gene>